<feature type="chain" id="PRO_5012297468" evidence="1">
    <location>
        <begin position="31"/>
        <end position="304"/>
    </location>
</feature>
<accession>A0A1N6JZ40</accession>
<feature type="signal peptide" evidence="1">
    <location>
        <begin position="1"/>
        <end position="30"/>
    </location>
</feature>
<gene>
    <name evidence="3" type="ORF">SAMN04488055_4744</name>
</gene>
<dbReference type="InterPro" id="IPR006311">
    <property type="entry name" value="TAT_signal"/>
</dbReference>
<dbReference type="RefSeq" id="WP_074242046.1">
    <property type="nucleotide sequence ID" value="NZ_FSRA01000002.1"/>
</dbReference>
<protein>
    <submittedName>
        <fullName evidence="3">Sugar phosphate isomerase/epimerase</fullName>
    </submittedName>
</protein>
<keyword evidence="4" id="KW-1185">Reference proteome</keyword>
<dbReference type="PROSITE" id="PS51318">
    <property type="entry name" value="TAT"/>
    <property type="match status" value="1"/>
</dbReference>
<organism evidence="3 4">
    <name type="scientific">Chitinophaga niabensis</name>
    <dbReference type="NCBI Taxonomy" id="536979"/>
    <lineage>
        <taxon>Bacteria</taxon>
        <taxon>Pseudomonadati</taxon>
        <taxon>Bacteroidota</taxon>
        <taxon>Chitinophagia</taxon>
        <taxon>Chitinophagales</taxon>
        <taxon>Chitinophagaceae</taxon>
        <taxon>Chitinophaga</taxon>
    </lineage>
</organism>
<dbReference type="InterPro" id="IPR013022">
    <property type="entry name" value="Xyl_isomerase-like_TIM-brl"/>
</dbReference>
<evidence type="ECO:0000313" key="3">
    <source>
        <dbReference type="EMBL" id="SIO49594.1"/>
    </source>
</evidence>
<dbReference type="OrthoDB" id="2555274at2"/>
<evidence type="ECO:0000259" key="2">
    <source>
        <dbReference type="Pfam" id="PF01261"/>
    </source>
</evidence>
<feature type="domain" description="Xylose isomerase-like TIM barrel" evidence="2">
    <location>
        <begin position="54"/>
        <end position="221"/>
    </location>
</feature>
<dbReference type="Proteomes" id="UP000185003">
    <property type="component" value="Unassembled WGS sequence"/>
</dbReference>
<dbReference type="SUPFAM" id="SSF51658">
    <property type="entry name" value="Xylose isomerase-like"/>
    <property type="match status" value="1"/>
</dbReference>
<dbReference type="STRING" id="536979.SAMN04488055_4744"/>
<keyword evidence="1" id="KW-0732">Signal</keyword>
<dbReference type="Gene3D" id="3.20.20.150">
    <property type="entry name" value="Divalent-metal-dependent TIM barrel enzymes"/>
    <property type="match status" value="1"/>
</dbReference>
<reference evidence="3 4" key="1">
    <citation type="submission" date="2016-11" db="EMBL/GenBank/DDBJ databases">
        <authorList>
            <person name="Jaros S."/>
            <person name="Januszkiewicz K."/>
            <person name="Wedrychowicz H."/>
        </authorList>
    </citation>
    <scope>NUCLEOTIDE SEQUENCE [LARGE SCALE GENOMIC DNA]</scope>
    <source>
        <strain evidence="3 4">DSM 24787</strain>
    </source>
</reference>
<dbReference type="EMBL" id="FSRA01000002">
    <property type="protein sequence ID" value="SIO49594.1"/>
    <property type="molecule type" value="Genomic_DNA"/>
</dbReference>
<evidence type="ECO:0000256" key="1">
    <source>
        <dbReference type="SAM" id="SignalP"/>
    </source>
</evidence>
<dbReference type="GO" id="GO:0016853">
    <property type="term" value="F:isomerase activity"/>
    <property type="evidence" value="ECO:0007669"/>
    <property type="project" value="UniProtKB-KW"/>
</dbReference>
<keyword evidence="3" id="KW-0413">Isomerase</keyword>
<sequence length="304" mass="34174">MHLDRRNFLKQSAMLGTVSLLPAFAKAAHAAPGFKLLIMATNWGFPGTIDDFCKKAKDAGYDGIEVWWPNDAKAADDLFAALKKHELEVGFLCGGSGSDYTKHAEQFEAAINAATSQKIKRPVYINCHSGKDYFSFEQNCKLIDMTTRVSQLSGIPVYHETHRSRMLFAAHVARRFIEAMPALRLTLDISHWCNVHESLLQDQAETVAIALSRAGHIHARIGHPEGPQVNDPRAPEWEGVVKAHFAWWDEIVKHKQATGEVLTILTEFGPPDYMPTLPYTRQPVANQWDINVHMMKLLKSRYGK</sequence>
<dbReference type="AlphaFoldDB" id="A0A1N6JZ40"/>
<dbReference type="Pfam" id="PF01261">
    <property type="entry name" value="AP_endonuc_2"/>
    <property type="match status" value="1"/>
</dbReference>
<proteinExistence type="predicted"/>
<dbReference type="InterPro" id="IPR036237">
    <property type="entry name" value="Xyl_isomerase-like_sf"/>
</dbReference>
<name>A0A1N6JZ40_9BACT</name>
<evidence type="ECO:0000313" key="4">
    <source>
        <dbReference type="Proteomes" id="UP000185003"/>
    </source>
</evidence>